<dbReference type="Pfam" id="PF01753">
    <property type="entry name" value="zf-MYND"/>
    <property type="match status" value="1"/>
</dbReference>
<dbReference type="InParanoid" id="A0A165E851"/>
<keyword evidence="3" id="KW-0862">Zinc</keyword>
<keyword evidence="7" id="KW-1185">Reference proteome</keyword>
<keyword evidence="2 4" id="KW-0863">Zinc-finger</keyword>
<dbReference type="SUPFAM" id="SSF144232">
    <property type="entry name" value="HIT/MYND zinc finger-like"/>
    <property type="match status" value="1"/>
</dbReference>
<evidence type="ECO:0000313" key="7">
    <source>
        <dbReference type="Proteomes" id="UP000077266"/>
    </source>
</evidence>
<evidence type="ECO:0000313" key="6">
    <source>
        <dbReference type="EMBL" id="KZV86281.1"/>
    </source>
</evidence>
<evidence type="ECO:0000256" key="4">
    <source>
        <dbReference type="PROSITE-ProRule" id="PRU00134"/>
    </source>
</evidence>
<dbReference type="STRING" id="1314781.A0A165E851"/>
<organism evidence="6 7">
    <name type="scientific">Exidia glandulosa HHB12029</name>
    <dbReference type="NCBI Taxonomy" id="1314781"/>
    <lineage>
        <taxon>Eukaryota</taxon>
        <taxon>Fungi</taxon>
        <taxon>Dikarya</taxon>
        <taxon>Basidiomycota</taxon>
        <taxon>Agaricomycotina</taxon>
        <taxon>Agaricomycetes</taxon>
        <taxon>Auriculariales</taxon>
        <taxon>Exidiaceae</taxon>
        <taxon>Exidia</taxon>
    </lineage>
</organism>
<accession>A0A165E851</accession>
<dbReference type="AlphaFoldDB" id="A0A165E851"/>
<sequence>MSVIGSIDVMGQVQRNMARDPEPTPEQIARMDRLVNTINADAENIVRQACTANETASSLSMHAQIFTQAPEGTHPLPADALLRIFLWHTSADKVPRMPARPPVENDASERAWACFLALSNIRFIGKLPQNELWLDRYCDSWPGLFNWSVYFFAQRVRGAPSADQALAAHMTLAELLVGLLHNPRLQSAMIATPGVSDLAGKLWGYRCAGSPLGRFAEILAASIIPGLLTNGTMEQLNEFCSAAVTSDMDAVAQLAMKRLKRSVHSPAELLEKRNAQELHAHAVAIVILTRLPLHPLTATLLRDNVTWVMTSALVNVARAIDLHGSADLRQTPDLIDCVNAGFTFLRYALLRSDSYRWVAQSLDAGLLEAIAALCLVVEHMDLGPASVLLRDALKAIIHDTLPKHMVYKSVLKVARRELDEVPHRHVQERVRASSINAYWEVLKNLLTLRSTIAEIEILQKGMATCDSLACLKAEKKTQLKRCAGCQYVYYCSKDCQVAAWPDHKRMCKLKGESLKGPGKSRMFLESDVAFIRKLVGTDAYAHLPHLRRIAKRDNPNEPGENFVICIDYTDPEYPAGKCSTKNIRTYQFSDMMSQAADPENANGQNEEMISMVRKAPKSWTFIENTFTLGEQKITRNLMLRQNIWIGGDSKLEHAMNWQHHQAKFACPNARHGLPSMLENTFGDLLDLPAEILSDEQDSDNEA</sequence>
<evidence type="ECO:0000256" key="2">
    <source>
        <dbReference type="ARBA" id="ARBA00022771"/>
    </source>
</evidence>
<keyword evidence="1" id="KW-0479">Metal-binding</keyword>
<gene>
    <name evidence="6" type="ORF">EXIGLDRAFT_840906</name>
</gene>
<dbReference type="Gene3D" id="6.10.140.2220">
    <property type="match status" value="1"/>
</dbReference>
<dbReference type="InterPro" id="IPR002893">
    <property type="entry name" value="Znf_MYND"/>
</dbReference>
<evidence type="ECO:0000259" key="5">
    <source>
        <dbReference type="PROSITE" id="PS50865"/>
    </source>
</evidence>
<feature type="domain" description="MYND-type" evidence="5">
    <location>
        <begin position="467"/>
        <end position="507"/>
    </location>
</feature>
<proteinExistence type="predicted"/>
<reference evidence="6 7" key="1">
    <citation type="journal article" date="2016" name="Mol. Biol. Evol.">
        <title>Comparative Genomics of Early-Diverging Mushroom-Forming Fungi Provides Insights into the Origins of Lignocellulose Decay Capabilities.</title>
        <authorList>
            <person name="Nagy L.G."/>
            <person name="Riley R."/>
            <person name="Tritt A."/>
            <person name="Adam C."/>
            <person name="Daum C."/>
            <person name="Floudas D."/>
            <person name="Sun H."/>
            <person name="Yadav J.S."/>
            <person name="Pangilinan J."/>
            <person name="Larsson K.H."/>
            <person name="Matsuura K."/>
            <person name="Barry K."/>
            <person name="Labutti K."/>
            <person name="Kuo R."/>
            <person name="Ohm R.A."/>
            <person name="Bhattacharya S.S."/>
            <person name="Shirouzu T."/>
            <person name="Yoshinaga Y."/>
            <person name="Martin F.M."/>
            <person name="Grigoriev I.V."/>
            <person name="Hibbett D.S."/>
        </authorList>
    </citation>
    <scope>NUCLEOTIDE SEQUENCE [LARGE SCALE GENOMIC DNA]</scope>
    <source>
        <strain evidence="6 7">HHB12029</strain>
    </source>
</reference>
<dbReference type="PROSITE" id="PS50865">
    <property type="entry name" value="ZF_MYND_2"/>
    <property type="match status" value="1"/>
</dbReference>
<protein>
    <recommendedName>
        <fullName evidence="5">MYND-type domain-containing protein</fullName>
    </recommendedName>
</protein>
<dbReference type="OrthoDB" id="2881796at2759"/>
<dbReference type="EMBL" id="KV426161">
    <property type="protein sequence ID" value="KZV86281.1"/>
    <property type="molecule type" value="Genomic_DNA"/>
</dbReference>
<dbReference type="Proteomes" id="UP000077266">
    <property type="component" value="Unassembled WGS sequence"/>
</dbReference>
<name>A0A165E851_EXIGL</name>
<dbReference type="GO" id="GO:0008270">
    <property type="term" value="F:zinc ion binding"/>
    <property type="evidence" value="ECO:0007669"/>
    <property type="project" value="UniProtKB-KW"/>
</dbReference>
<evidence type="ECO:0000256" key="1">
    <source>
        <dbReference type="ARBA" id="ARBA00022723"/>
    </source>
</evidence>
<evidence type="ECO:0000256" key="3">
    <source>
        <dbReference type="ARBA" id="ARBA00022833"/>
    </source>
</evidence>